<sequence length="29" mass="3078">MLHLSSFTFGVVCGTIGCWIGIGFAHIPL</sequence>
<proteinExistence type="predicted"/>
<evidence type="ECO:0000256" key="1">
    <source>
        <dbReference type="SAM" id="Phobius"/>
    </source>
</evidence>
<reference evidence="2" key="1">
    <citation type="journal article" date="2015" name="Nature">
        <title>Complex archaea that bridge the gap between prokaryotes and eukaryotes.</title>
        <authorList>
            <person name="Spang A."/>
            <person name="Saw J.H."/>
            <person name="Jorgensen S.L."/>
            <person name="Zaremba-Niedzwiedzka K."/>
            <person name="Martijn J."/>
            <person name="Lind A.E."/>
            <person name="van Eijk R."/>
            <person name="Schleper C."/>
            <person name="Guy L."/>
            <person name="Ettema T.J."/>
        </authorList>
    </citation>
    <scope>NUCLEOTIDE SEQUENCE</scope>
</reference>
<gene>
    <name evidence="2" type="ORF">LCGC14_0410070</name>
</gene>
<keyword evidence="1" id="KW-0812">Transmembrane</keyword>
<accession>A0A0F9W372</accession>
<comment type="caution">
    <text evidence="2">The sequence shown here is derived from an EMBL/GenBank/DDBJ whole genome shotgun (WGS) entry which is preliminary data.</text>
</comment>
<keyword evidence="1" id="KW-1133">Transmembrane helix</keyword>
<dbReference type="AlphaFoldDB" id="A0A0F9W372"/>
<name>A0A0F9W372_9ZZZZ</name>
<feature type="transmembrane region" description="Helical" evidence="1">
    <location>
        <begin position="7"/>
        <end position="27"/>
    </location>
</feature>
<organism evidence="2">
    <name type="scientific">marine sediment metagenome</name>
    <dbReference type="NCBI Taxonomy" id="412755"/>
    <lineage>
        <taxon>unclassified sequences</taxon>
        <taxon>metagenomes</taxon>
        <taxon>ecological metagenomes</taxon>
    </lineage>
</organism>
<evidence type="ECO:0000313" key="2">
    <source>
        <dbReference type="EMBL" id="KKN72503.1"/>
    </source>
</evidence>
<keyword evidence="1" id="KW-0472">Membrane</keyword>
<dbReference type="EMBL" id="LAZR01000361">
    <property type="protein sequence ID" value="KKN72503.1"/>
    <property type="molecule type" value="Genomic_DNA"/>
</dbReference>
<protein>
    <submittedName>
        <fullName evidence="2">Uncharacterized protein</fullName>
    </submittedName>
</protein>